<dbReference type="InterPro" id="IPR015943">
    <property type="entry name" value="WD40/YVTN_repeat-like_dom_sf"/>
</dbReference>
<dbReference type="GO" id="GO:0003700">
    <property type="term" value="F:DNA-binding transcription factor activity"/>
    <property type="evidence" value="ECO:0007669"/>
    <property type="project" value="InterPro"/>
</dbReference>
<dbReference type="SUPFAM" id="SSF55874">
    <property type="entry name" value="ATPase domain of HSP90 chaperone/DNA topoisomerase II/histidine kinase"/>
    <property type="match status" value="1"/>
</dbReference>
<reference evidence="16" key="1">
    <citation type="journal article" date="2012" name="PLoS ONE">
        <title>Gene sets for utilization of primary and secondary nutrition supplies in the distal gut of endangered iberian lynx.</title>
        <authorList>
            <person name="Alcaide M."/>
            <person name="Messina E."/>
            <person name="Richter M."/>
            <person name="Bargiela R."/>
            <person name="Peplies J."/>
            <person name="Huws S.A."/>
            <person name="Newbold C.J."/>
            <person name="Golyshin P.N."/>
            <person name="Simon M.A."/>
            <person name="Lopez G."/>
            <person name="Yakimov M.M."/>
            <person name="Ferrer M."/>
        </authorList>
    </citation>
    <scope>NUCLEOTIDE SEQUENCE</scope>
</reference>
<dbReference type="FunFam" id="2.60.40.10:FF:000791">
    <property type="entry name" value="Two-component system sensor histidine kinase/response regulator"/>
    <property type="match status" value="1"/>
</dbReference>
<evidence type="ECO:0000259" key="14">
    <source>
        <dbReference type="PROSITE" id="PS50109"/>
    </source>
</evidence>
<dbReference type="SMART" id="SM00388">
    <property type="entry name" value="HisKA"/>
    <property type="match status" value="1"/>
</dbReference>
<dbReference type="InterPro" id="IPR001789">
    <property type="entry name" value="Sig_transdc_resp-reg_receiver"/>
</dbReference>
<evidence type="ECO:0000256" key="11">
    <source>
        <dbReference type="ARBA" id="ARBA00023163"/>
    </source>
</evidence>
<dbReference type="InterPro" id="IPR003594">
    <property type="entry name" value="HATPase_dom"/>
</dbReference>
<evidence type="ECO:0000256" key="9">
    <source>
        <dbReference type="ARBA" id="ARBA00023015"/>
    </source>
</evidence>
<dbReference type="InterPro" id="IPR004358">
    <property type="entry name" value="Sig_transdc_His_kin-like_C"/>
</dbReference>
<evidence type="ECO:0000256" key="1">
    <source>
        <dbReference type="ARBA" id="ARBA00000085"/>
    </source>
</evidence>
<dbReference type="Pfam" id="PF07495">
    <property type="entry name" value="Y_Y_Y"/>
    <property type="match status" value="1"/>
</dbReference>
<dbReference type="GO" id="GO:0043565">
    <property type="term" value="F:sequence-specific DNA binding"/>
    <property type="evidence" value="ECO:0007669"/>
    <property type="project" value="InterPro"/>
</dbReference>
<comment type="caution">
    <text evidence="16">The sequence shown here is derived from an EMBL/GenBank/DDBJ whole genome shotgun (WGS) entry which is preliminary data.</text>
</comment>
<evidence type="ECO:0000256" key="4">
    <source>
        <dbReference type="ARBA" id="ARBA00022679"/>
    </source>
</evidence>
<dbReference type="Pfam" id="PF00512">
    <property type="entry name" value="HisKA"/>
    <property type="match status" value="1"/>
</dbReference>
<dbReference type="GO" id="GO:0000155">
    <property type="term" value="F:phosphorelay sensor kinase activity"/>
    <property type="evidence" value="ECO:0007669"/>
    <property type="project" value="InterPro"/>
</dbReference>
<dbReference type="SUPFAM" id="SSF46689">
    <property type="entry name" value="Homeodomain-like"/>
    <property type="match status" value="1"/>
</dbReference>
<keyword evidence="11" id="KW-0804">Transcription</keyword>
<keyword evidence="4" id="KW-0808">Transferase</keyword>
<evidence type="ECO:0000256" key="5">
    <source>
        <dbReference type="ARBA" id="ARBA00022741"/>
    </source>
</evidence>
<evidence type="ECO:0000256" key="7">
    <source>
        <dbReference type="ARBA" id="ARBA00022840"/>
    </source>
</evidence>
<keyword evidence="12" id="KW-0472">Membrane</keyword>
<dbReference type="InterPro" id="IPR011110">
    <property type="entry name" value="Reg_prop"/>
</dbReference>
<evidence type="ECO:0000256" key="8">
    <source>
        <dbReference type="ARBA" id="ARBA00023012"/>
    </source>
</evidence>
<dbReference type="SMART" id="SM00387">
    <property type="entry name" value="HATPase_c"/>
    <property type="match status" value="1"/>
</dbReference>
<comment type="catalytic activity">
    <reaction evidence="1">
        <text>ATP + protein L-histidine = ADP + protein N-phospho-L-histidine.</text>
        <dbReference type="EC" id="2.7.13.3"/>
    </reaction>
</comment>
<dbReference type="Gene3D" id="2.60.40.10">
    <property type="entry name" value="Immunoglobulins"/>
    <property type="match status" value="1"/>
</dbReference>
<dbReference type="SMART" id="SM00342">
    <property type="entry name" value="HTH_ARAC"/>
    <property type="match status" value="1"/>
</dbReference>
<dbReference type="InterPro" id="IPR005467">
    <property type="entry name" value="His_kinase_dom"/>
</dbReference>
<gene>
    <name evidence="16" type="ORF">EVA_15028</name>
</gene>
<feature type="domain" description="HTH araC/xylS-type" evidence="13">
    <location>
        <begin position="1236"/>
        <end position="1335"/>
    </location>
</feature>
<evidence type="ECO:0000256" key="12">
    <source>
        <dbReference type="SAM" id="Phobius"/>
    </source>
</evidence>
<keyword evidence="7" id="KW-0067">ATP-binding</keyword>
<organism evidence="16">
    <name type="scientific">gut metagenome</name>
    <dbReference type="NCBI Taxonomy" id="749906"/>
    <lineage>
        <taxon>unclassified sequences</taxon>
        <taxon>metagenomes</taxon>
        <taxon>organismal metagenomes</taxon>
    </lineage>
</organism>
<dbReference type="Pfam" id="PF12833">
    <property type="entry name" value="HTH_18"/>
    <property type="match status" value="1"/>
</dbReference>
<dbReference type="SUPFAM" id="SSF47384">
    <property type="entry name" value="Homodimeric domain of signal transducing histidine kinase"/>
    <property type="match status" value="1"/>
</dbReference>
<dbReference type="Pfam" id="PF07494">
    <property type="entry name" value="Reg_prop"/>
    <property type="match status" value="1"/>
</dbReference>
<dbReference type="Gene3D" id="3.40.50.2300">
    <property type="match status" value="1"/>
</dbReference>
<name>J9FQV7_9ZZZZ</name>
<protein>
    <recommendedName>
        <fullName evidence="2">histidine kinase</fullName>
        <ecNumber evidence="2">2.7.13.3</ecNumber>
    </recommendedName>
</protein>
<evidence type="ECO:0000313" key="16">
    <source>
        <dbReference type="EMBL" id="EJW96878.1"/>
    </source>
</evidence>
<dbReference type="GO" id="GO:0005524">
    <property type="term" value="F:ATP binding"/>
    <property type="evidence" value="ECO:0007669"/>
    <property type="project" value="UniProtKB-KW"/>
</dbReference>
<dbReference type="EC" id="2.7.13.3" evidence="2"/>
<feature type="domain" description="Histidine kinase" evidence="14">
    <location>
        <begin position="821"/>
        <end position="1038"/>
    </location>
</feature>
<keyword evidence="12" id="KW-1133">Transmembrane helix</keyword>
<dbReference type="SUPFAM" id="SSF63829">
    <property type="entry name" value="Calcium-dependent phosphotriesterase"/>
    <property type="match status" value="1"/>
</dbReference>
<sequence length="1339" mass="154644">MHISNSKITQIIVLFLFTFLLPVCLKAQIYKYIGVEDGLSNRRVYRIQKDHEGYMWFLTHDGIDRFNGREFKSYTLLDGEEEVGSIRNLNWLCLGPDNALWEIGKQGRVYRYDEQKDQFKLIYKLPENVTKDRHTPVSYGFIDQRNRVWLCNDNVIYLFHYPSRKVSILQNEIGENITQVEQIDSTHYFIGTDIGVHYAELKDQTLQFSANDQLSQLKVQVNELYYHKPTNKVFIGTFQRGVHVYDLNINQVRPLNVGLTDISINRIKALNDKEILIATDGAGIYKVQTDNYASQPYIVADYQSHNAMNGNTINDIYIDNEQRIWIANYPIGITVCNNRYASYRWIKHSIGNRQSLINNQVNDIIEDHEGDLWYATNNGISLYDEKQQKWYSFLSEADKPILHKSHTFMSLCEVSPGIIWAGGYSSGIYEINKRTKKVDYFSPSLLDNLNFRPDKYIRAILRASDGKIWSGGYYNLKEIDYVHNQIRYFEELNSITTIIEKDDKHLWIGTATGLYLLNKQEGKHQHIPMPSESFYICSLYQADNGALYIGTNNAGLLIYHPKQGTFERYNTDNSSLISNNIYCILSDQEQEIFLSTEQGLTSFDPIKKTFHNWTQEQGLLSDHFNADAGTLRKNGNFIFGSTDGAIEFPKTMKLPQNYSYKMVLSDLKIYYQTVYPNEPGSPLTTDINNTHTLRLKYDQNLFSLQVSSICYDYPSQILYSWKLDGFYDYWSRPDRDGTIYFTNLAPGEYTLRIRLISSENSHIVLEERSIQIIIDQPFWLSIWAMIFYIMLTSAVIATIFRILIMKKQRKISEEKIQFFINTAHDIRTPLTLIKAPLEEIEEQEKLSAKGHSRMRIALRNVNALLRLTTNLINFERTDTYSRHLYVAEYELKNYLTELINVFQPYAEMKHISLSYASNFQLQNVWIDKDKMDSILKNLISNALKYTPEGGSVQLDAQVNDTNWSVEVKDNGIGIPASEQKKLFKMHFRGSNTINSKITGSGIGLILVWKLVHIHKGKLTFSSTEGKGSNIKVIFPKDKKNYTKAICLPNENDEQTVYTQSSVPFKPIPTYTRSQKKTNTDTLPRLLIVEDNDELREYLKNTLNDEYNVSVCANGKIALPIIKRQQLDLIISDIMMPEMRGDELCKILKNDIETSHIPIILLTALNAEKNIIEGLQIGADEYIVKPFNIGILRATIANLLNNRALLRCKYASLGISTENKTDSTLNFSNQLDRKFMTTVEEHVKKNLNNPDFNVDTLCGLLNMSRTSFYNKLKALTDQAPADYIRLIRLQRAAELLTKQQYSITEISEMTGFSDAKYFREVFKKRFQVSPSQYAKKSTES</sequence>
<dbReference type="SMART" id="SM00448">
    <property type="entry name" value="REC"/>
    <property type="match status" value="1"/>
</dbReference>
<dbReference type="FunFam" id="3.40.50.2300:FF:000138">
    <property type="entry name" value="Two-component system sensor histidine kinase/response regulator"/>
    <property type="match status" value="1"/>
</dbReference>
<dbReference type="PROSITE" id="PS50109">
    <property type="entry name" value="HIS_KIN"/>
    <property type="match status" value="1"/>
</dbReference>
<dbReference type="FunFam" id="1.10.10.60:FF:000284">
    <property type="entry name" value="Two-component system sensor histidine kinase/response regulator"/>
    <property type="match status" value="1"/>
</dbReference>
<dbReference type="InterPro" id="IPR013783">
    <property type="entry name" value="Ig-like_fold"/>
</dbReference>
<dbReference type="InterPro" id="IPR011006">
    <property type="entry name" value="CheY-like_superfamily"/>
</dbReference>
<keyword evidence="9" id="KW-0805">Transcription regulation</keyword>
<dbReference type="InterPro" id="IPR018060">
    <property type="entry name" value="HTH_AraC"/>
</dbReference>
<dbReference type="InterPro" id="IPR018062">
    <property type="entry name" value="HTH_AraC-typ_CS"/>
</dbReference>
<dbReference type="Gene3D" id="1.10.10.60">
    <property type="entry name" value="Homeodomain-like"/>
    <property type="match status" value="1"/>
</dbReference>
<dbReference type="PANTHER" id="PTHR43547">
    <property type="entry name" value="TWO-COMPONENT HISTIDINE KINASE"/>
    <property type="match status" value="1"/>
</dbReference>
<evidence type="ECO:0000256" key="3">
    <source>
        <dbReference type="ARBA" id="ARBA00022553"/>
    </source>
</evidence>
<dbReference type="Gene3D" id="2.130.10.10">
    <property type="entry name" value="YVTN repeat-like/Quinoprotein amine dehydrogenase"/>
    <property type="match status" value="3"/>
</dbReference>
<keyword evidence="8" id="KW-0902">Two-component regulatory system</keyword>
<feature type="transmembrane region" description="Helical" evidence="12">
    <location>
        <begin position="778"/>
        <end position="804"/>
    </location>
</feature>
<keyword evidence="5" id="KW-0547">Nucleotide-binding</keyword>
<dbReference type="InterPro" id="IPR036097">
    <property type="entry name" value="HisK_dim/P_sf"/>
</dbReference>
<dbReference type="Pfam" id="PF02518">
    <property type="entry name" value="HATPase_c"/>
    <property type="match status" value="1"/>
</dbReference>
<dbReference type="SUPFAM" id="SSF69304">
    <property type="entry name" value="Tricorn protease N-terminal domain"/>
    <property type="match status" value="1"/>
</dbReference>
<dbReference type="InterPro" id="IPR011123">
    <property type="entry name" value="Y_Y_Y"/>
</dbReference>
<evidence type="ECO:0000259" key="15">
    <source>
        <dbReference type="PROSITE" id="PS50110"/>
    </source>
</evidence>
<evidence type="ECO:0000256" key="6">
    <source>
        <dbReference type="ARBA" id="ARBA00022777"/>
    </source>
</evidence>
<dbReference type="PRINTS" id="PR00344">
    <property type="entry name" value="BCTRLSENSOR"/>
</dbReference>
<accession>J9FQV7</accession>
<dbReference type="PROSITE" id="PS50110">
    <property type="entry name" value="RESPONSE_REGULATORY"/>
    <property type="match status" value="1"/>
</dbReference>
<dbReference type="SUPFAM" id="SSF101898">
    <property type="entry name" value="NHL repeat"/>
    <property type="match status" value="1"/>
</dbReference>
<dbReference type="SUPFAM" id="SSF52172">
    <property type="entry name" value="CheY-like"/>
    <property type="match status" value="1"/>
</dbReference>
<proteinExistence type="predicted"/>
<keyword evidence="6 16" id="KW-0418">Kinase</keyword>
<dbReference type="Gene3D" id="1.10.287.130">
    <property type="match status" value="1"/>
</dbReference>
<dbReference type="PANTHER" id="PTHR43547:SF2">
    <property type="entry name" value="HYBRID SIGNAL TRANSDUCTION HISTIDINE KINASE C"/>
    <property type="match status" value="1"/>
</dbReference>
<dbReference type="CDD" id="cd00082">
    <property type="entry name" value="HisKA"/>
    <property type="match status" value="1"/>
</dbReference>
<dbReference type="InterPro" id="IPR009057">
    <property type="entry name" value="Homeodomain-like_sf"/>
</dbReference>
<dbReference type="PROSITE" id="PS01124">
    <property type="entry name" value="HTH_ARAC_FAMILY_2"/>
    <property type="match status" value="1"/>
</dbReference>
<evidence type="ECO:0000256" key="2">
    <source>
        <dbReference type="ARBA" id="ARBA00012438"/>
    </source>
</evidence>
<keyword evidence="10" id="KW-0238">DNA-binding</keyword>
<dbReference type="InterPro" id="IPR036890">
    <property type="entry name" value="HATPase_C_sf"/>
</dbReference>
<dbReference type="InterPro" id="IPR003661">
    <property type="entry name" value="HisK_dim/P_dom"/>
</dbReference>
<dbReference type="PROSITE" id="PS00041">
    <property type="entry name" value="HTH_ARAC_FAMILY_1"/>
    <property type="match status" value="1"/>
</dbReference>
<dbReference type="Pfam" id="PF00072">
    <property type="entry name" value="Response_reg"/>
    <property type="match status" value="1"/>
</dbReference>
<evidence type="ECO:0000259" key="13">
    <source>
        <dbReference type="PROSITE" id="PS01124"/>
    </source>
</evidence>
<dbReference type="EMBL" id="AMCI01005061">
    <property type="protein sequence ID" value="EJW96878.1"/>
    <property type="molecule type" value="Genomic_DNA"/>
</dbReference>
<dbReference type="FunFam" id="3.30.565.10:FF:000037">
    <property type="entry name" value="Hybrid sensor histidine kinase/response regulator"/>
    <property type="match status" value="1"/>
</dbReference>
<dbReference type="Gene3D" id="3.30.565.10">
    <property type="entry name" value="Histidine kinase-like ATPase, C-terminal domain"/>
    <property type="match status" value="1"/>
</dbReference>
<feature type="domain" description="Response regulatory" evidence="15">
    <location>
        <begin position="1084"/>
        <end position="1199"/>
    </location>
</feature>
<evidence type="ECO:0000256" key="10">
    <source>
        <dbReference type="ARBA" id="ARBA00023125"/>
    </source>
</evidence>
<keyword evidence="3" id="KW-0597">Phosphoprotein</keyword>
<keyword evidence="12" id="KW-0812">Transmembrane</keyword>
<dbReference type="CDD" id="cd17574">
    <property type="entry name" value="REC_OmpR"/>
    <property type="match status" value="1"/>
</dbReference>